<feature type="transmembrane region" description="Helical" evidence="1">
    <location>
        <begin position="100"/>
        <end position="122"/>
    </location>
</feature>
<dbReference type="AlphaFoldDB" id="A0A2T2ZYA9"/>
<dbReference type="Pfam" id="PF12716">
    <property type="entry name" value="Apq12"/>
    <property type="match status" value="1"/>
</dbReference>
<dbReference type="InParanoid" id="A0A2T2ZYA9"/>
<gene>
    <name evidence="2" type="ORF">BD289DRAFT_455828</name>
</gene>
<sequence>MDGGQQGFDGLVQNLVFLREAIFSQDTLRLLNKHIFSSSSSLNVLRRQASETMAPLLAPLAARLHQLFLNSPDIVLLFLVVLLFVLAVQVLAWIRRMLLWITGLIFKLALWAAVAAGVAFMWQRGPEQTVRDFAVLVSKIAGYGASLKDVWLAEYQRYDGQQNIVGGAGGGGAAANNYGYYGGRGR</sequence>
<dbReference type="InterPro" id="IPR024316">
    <property type="entry name" value="APQ12"/>
</dbReference>
<keyword evidence="3" id="KW-1185">Reference proteome</keyword>
<keyword evidence="1" id="KW-0812">Transmembrane</keyword>
<name>A0A2T2ZYA9_9PEZI</name>
<dbReference type="Proteomes" id="UP000241462">
    <property type="component" value="Unassembled WGS sequence"/>
</dbReference>
<keyword evidence="1" id="KW-0472">Membrane</keyword>
<evidence type="ECO:0000313" key="3">
    <source>
        <dbReference type="Proteomes" id="UP000241462"/>
    </source>
</evidence>
<reference evidence="2 3" key="1">
    <citation type="journal article" date="2018" name="Mycol. Prog.">
        <title>Coniella lustricola, a new species from submerged detritus.</title>
        <authorList>
            <person name="Raudabaugh D.B."/>
            <person name="Iturriaga T."/>
            <person name="Carver A."/>
            <person name="Mondo S."/>
            <person name="Pangilinan J."/>
            <person name="Lipzen A."/>
            <person name="He G."/>
            <person name="Amirebrahimi M."/>
            <person name="Grigoriev I.V."/>
            <person name="Miller A.N."/>
        </authorList>
    </citation>
    <scope>NUCLEOTIDE SEQUENCE [LARGE SCALE GENOMIC DNA]</scope>
    <source>
        <strain evidence="2 3">B22-T-1</strain>
    </source>
</reference>
<evidence type="ECO:0008006" key="4">
    <source>
        <dbReference type="Google" id="ProtNLM"/>
    </source>
</evidence>
<accession>A0A2T2ZYA9</accession>
<protein>
    <recommendedName>
        <fullName evidence="4">Nuclear pore assembly and biogenesis-domain-containing protein</fullName>
    </recommendedName>
</protein>
<dbReference type="EMBL" id="KZ678566">
    <property type="protein sequence ID" value="PSR79428.1"/>
    <property type="molecule type" value="Genomic_DNA"/>
</dbReference>
<keyword evidence="1" id="KW-1133">Transmembrane helix</keyword>
<dbReference type="OrthoDB" id="3559694at2759"/>
<organism evidence="2 3">
    <name type="scientific">Coniella lustricola</name>
    <dbReference type="NCBI Taxonomy" id="2025994"/>
    <lineage>
        <taxon>Eukaryota</taxon>
        <taxon>Fungi</taxon>
        <taxon>Dikarya</taxon>
        <taxon>Ascomycota</taxon>
        <taxon>Pezizomycotina</taxon>
        <taxon>Sordariomycetes</taxon>
        <taxon>Sordariomycetidae</taxon>
        <taxon>Diaporthales</taxon>
        <taxon>Schizoparmaceae</taxon>
        <taxon>Coniella</taxon>
    </lineage>
</organism>
<evidence type="ECO:0000256" key="1">
    <source>
        <dbReference type="SAM" id="Phobius"/>
    </source>
</evidence>
<feature type="transmembrane region" description="Helical" evidence="1">
    <location>
        <begin position="74"/>
        <end position="94"/>
    </location>
</feature>
<evidence type="ECO:0000313" key="2">
    <source>
        <dbReference type="EMBL" id="PSR79428.1"/>
    </source>
</evidence>
<proteinExistence type="predicted"/>